<organism evidence="12 13">
    <name type="scientific">Drosophila simulans</name>
    <name type="common">Fruit fly</name>
    <dbReference type="NCBI Taxonomy" id="7240"/>
    <lineage>
        <taxon>Eukaryota</taxon>
        <taxon>Metazoa</taxon>
        <taxon>Ecdysozoa</taxon>
        <taxon>Arthropoda</taxon>
        <taxon>Hexapoda</taxon>
        <taxon>Insecta</taxon>
        <taxon>Pterygota</taxon>
        <taxon>Neoptera</taxon>
        <taxon>Endopterygota</taxon>
        <taxon>Diptera</taxon>
        <taxon>Brachycera</taxon>
        <taxon>Muscomorpha</taxon>
        <taxon>Ephydroidea</taxon>
        <taxon>Drosophilidae</taxon>
        <taxon>Drosophila</taxon>
        <taxon>Sophophora</taxon>
    </lineage>
</organism>
<dbReference type="InterPro" id="IPR004117">
    <property type="entry name" value="7tm6_olfct_rcpt"/>
</dbReference>
<evidence type="ECO:0000256" key="10">
    <source>
        <dbReference type="ARBA" id="ARBA00038679"/>
    </source>
</evidence>
<dbReference type="STRING" id="7240.B4QN87"/>
<evidence type="ECO:0000256" key="3">
    <source>
        <dbReference type="ARBA" id="ARBA00022606"/>
    </source>
</evidence>
<feature type="transmembrane region" description="Helical" evidence="11">
    <location>
        <begin position="145"/>
        <end position="165"/>
    </location>
</feature>
<evidence type="ECO:0000313" key="12">
    <source>
        <dbReference type="EMBL" id="EDX09870.1"/>
    </source>
</evidence>
<reference evidence="12 13" key="1">
    <citation type="journal article" date="2007" name="Nature">
        <title>Evolution of genes and genomes on the Drosophila phylogeny.</title>
        <authorList>
            <consortium name="Drosophila 12 Genomes Consortium"/>
            <person name="Clark A.G."/>
            <person name="Eisen M.B."/>
            <person name="Smith D.R."/>
            <person name="Bergman C.M."/>
            <person name="Oliver B."/>
            <person name="Markow T.A."/>
            <person name="Kaufman T.C."/>
            <person name="Kellis M."/>
            <person name="Gelbart W."/>
            <person name="Iyer V.N."/>
            <person name="Pollard D.A."/>
            <person name="Sackton T.B."/>
            <person name="Larracuente A.M."/>
            <person name="Singh N.D."/>
            <person name="Abad J.P."/>
            <person name="Abt D.N."/>
            <person name="Adryan B."/>
            <person name="Aguade M."/>
            <person name="Akashi H."/>
            <person name="Anderson W.W."/>
            <person name="Aquadro C.F."/>
            <person name="Ardell D.H."/>
            <person name="Arguello R."/>
            <person name="Artieri C.G."/>
            <person name="Barbash D.A."/>
            <person name="Barker D."/>
            <person name="Barsanti P."/>
            <person name="Batterham P."/>
            <person name="Batzoglou S."/>
            <person name="Begun D."/>
            <person name="Bhutkar A."/>
            <person name="Blanco E."/>
            <person name="Bosak S.A."/>
            <person name="Bradley R.K."/>
            <person name="Brand A.D."/>
            <person name="Brent M.R."/>
            <person name="Brooks A.N."/>
            <person name="Brown R.H."/>
            <person name="Butlin R.K."/>
            <person name="Caggese C."/>
            <person name="Calvi B.R."/>
            <person name="Bernardo de Carvalho A."/>
            <person name="Caspi A."/>
            <person name="Castrezana S."/>
            <person name="Celniker S.E."/>
            <person name="Chang J.L."/>
            <person name="Chapple C."/>
            <person name="Chatterji S."/>
            <person name="Chinwalla A."/>
            <person name="Civetta A."/>
            <person name="Clifton S.W."/>
            <person name="Comeron J.M."/>
            <person name="Costello J.C."/>
            <person name="Coyne J.A."/>
            <person name="Daub J."/>
            <person name="David R.G."/>
            <person name="Delcher A.L."/>
            <person name="Delehaunty K."/>
            <person name="Do C.B."/>
            <person name="Ebling H."/>
            <person name="Edwards K."/>
            <person name="Eickbush T."/>
            <person name="Evans J.D."/>
            <person name="Filipski A."/>
            <person name="Findeiss S."/>
            <person name="Freyhult E."/>
            <person name="Fulton L."/>
            <person name="Fulton R."/>
            <person name="Garcia A.C."/>
            <person name="Gardiner A."/>
            <person name="Garfield D.A."/>
            <person name="Garvin B.E."/>
            <person name="Gibson G."/>
            <person name="Gilbert D."/>
            <person name="Gnerre S."/>
            <person name="Godfrey J."/>
            <person name="Good R."/>
            <person name="Gotea V."/>
            <person name="Gravely B."/>
            <person name="Greenberg A.J."/>
            <person name="Griffiths-Jones S."/>
            <person name="Gross S."/>
            <person name="Guigo R."/>
            <person name="Gustafson E.A."/>
            <person name="Haerty W."/>
            <person name="Hahn M.W."/>
            <person name="Halligan D.L."/>
            <person name="Halpern A.L."/>
            <person name="Halter G.M."/>
            <person name="Han M.V."/>
            <person name="Heger A."/>
            <person name="Hillier L."/>
            <person name="Hinrichs A.S."/>
            <person name="Holmes I."/>
            <person name="Hoskins R.A."/>
            <person name="Hubisz M.J."/>
            <person name="Hultmark D."/>
            <person name="Huntley M.A."/>
            <person name="Jaffe D.B."/>
            <person name="Jagadeeshan S."/>
            <person name="Jeck W.R."/>
            <person name="Johnson J."/>
            <person name="Jones C.D."/>
            <person name="Jordan W.C."/>
            <person name="Karpen G.H."/>
            <person name="Kataoka E."/>
            <person name="Keightley P.D."/>
            <person name="Kheradpour P."/>
            <person name="Kirkness E.F."/>
            <person name="Koerich L.B."/>
            <person name="Kristiansen K."/>
            <person name="Kudrna D."/>
            <person name="Kulathinal R.J."/>
            <person name="Kumar S."/>
            <person name="Kwok R."/>
            <person name="Lander E."/>
            <person name="Langley C.H."/>
            <person name="Lapoint R."/>
            <person name="Lazzaro B.P."/>
            <person name="Lee S.J."/>
            <person name="Levesque L."/>
            <person name="Li R."/>
            <person name="Lin C.F."/>
            <person name="Lin M.F."/>
            <person name="Lindblad-Toh K."/>
            <person name="Llopart A."/>
            <person name="Long M."/>
            <person name="Low L."/>
            <person name="Lozovsky E."/>
            <person name="Lu J."/>
            <person name="Luo M."/>
            <person name="Machado C.A."/>
            <person name="Makalowski W."/>
            <person name="Marzo M."/>
            <person name="Matsuda M."/>
            <person name="Matzkin L."/>
            <person name="McAllister B."/>
            <person name="McBride C.S."/>
            <person name="McKernan B."/>
            <person name="McKernan K."/>
            <person name="Mendez-Lago M."/>
            <person name="Minx P."/>
            <person name="Mollenhauer M.U."/>
            <person name="Montooth K."/>
            <person name="Mount S.M."/>
            <person name="Mu X."/>
            <person name="Myers E."/>
            <person name="Negre B."/>
            <person name="Newfeld S."/>
            <person name="Nielsen R."/>
            <person name="Noor M.A."/>
            <person name="O'Grady P."/>
            <person name="Pachter L."/>
            <person name="Papaceit M."/>
            <person name="Parisi M.J."/>
            <person name="Parisi M."/>
            <person name="Parts L."/>
            <person name="Pedersen J.S."/>
            <person name="Pesole G."/>
            <person name="Phillippy A.M."/>
            <person name="Ponting C.P."/>
            <person name="Pop M."/>
            <person name="Porcelli D."/>
            <person name="Powell J.R."/>
            <person name="Prohaska S."/>
            <person name="Pruitt K."/>
            <person name="Puig M."/>
            <person name="Quesneville H."/>
            <person name="Ram K.R."/>
            <person name="Rand D."/>
            <person name="Rasmussen M.D."/>
            <person name="Reed L.K."/>
            <person name="Reenan R."/>
            <person name="Reily A."/>
            <person name="Remington K.A."/>
            <person name="Rieger T.T."/>
            <person name="Ritchie M.G."/>
            <person name="Robin C."/>
            <person name="Rogers Y.H."/>
            <person name="Rohde C."/>
            <person name="Rozas J."/>
            <person name="Rubenfield M.J."/>
            <person name="Ruiz A."/>
            <person name="Russo S."/>
            <person name="Salzberg S.L."/>
            <person name="Sanchez-Gracia A."/>
            <person name="Saranga D.J."/>
            <person name="Sato H."/>
            <person name="Schaeffer S.W."/>
            <person name="Schatz M.C."/>
            <person name="Schlenke T."/>
            <person name="Schwartz R."/>
            <person name="Segarra C."/>
            <person name="Singh R.S."/>
            <person name="Sirot L."/>
            <person name="Sirota M."/>
            <person name="Sisneros N.B."/>
            <person name="Smith C.D."/>
            <person name="Smith T.F."/>
            <person name="Spieth J."/>
            <person name="Stage D.E."/>
            <person name="Stark A."/>
            <person name="Stephan W."/>
            <person name="Strausberg R.L."/>
            <person name="Strempel S."/>
            <person name="Sturgill D."/>
            <person name="Sutton G."/>
            <person name="Sutton G.G."/>
            <person name="Tao W."/>
            <person name="Teichmann S."/>
            <person name="Tobari Y.N."/>
            <person name="Tomimura Y."/>
            <person name="Tsolas J.M."/>
            <person name="Valente V.L."/>
            <person name="Venter E."/>
            <person name="Venter J.C."/>
            <person name="Vicario S."/>
            <person name="Vieira F.G."/>
            <person name="Vilella A.J."/>
            <person name="Villasante A."/>
            <person name="Walenz B."/>
            <person name="Wang J."/>
            <person name="Wasserman M."/>
            <person name="Watts T."/>
            <person name="Wilson D."/>
            <person name="Wilson R.K."/>
            <person name="Wing R.A."/>
            <person name="Wolfner M.F."/>
            <person name="Wong A."/>
            <person name="Wong G.K."/>
            <person name="Wu C.I."/>
            <person name="Wu G."/>
            <person name="Yamamoto D."/>
            <person name="Yang H.P."/>
            <person name="Yang S.P."/>
            <person name="Yorke J.A."/>
            <person name="Yoshida K."/>
            <person name="Zdobnov E."/>
            <person name="Zhang P."/>
            <person name="Zhang Y."/>
            <person name="Zimin A.V."/>
            <person name="Baldwin J."/>
            <person name="Abdouelleil A."/>
            <person name="Abdulkadir J."/>
            <person name="Abebe A."/>
            <person name="Abera B."/>
            <person name="Abreu J."/>
            <person name="Acer S.C."/>
            <person name="Aftuck L."/>
            <person name="Alexander A."/>
            <person name="An P."/>
            <person name="Anderson E."/>
            <person name="Anderson S."/>
            <person name="Arachi H."/>
            <person name="Azer M."/>
            <person name="Bachantsang P."/>
            <person name="Barry A."/>
            <person name="Bayul T."/>
            <person name="Berlin A."/>
            <person name="Bessette D."/>
            <person name="Bloom T."/>
            <person name="Blye J."/>
            <person name="Boguslavskiy L."/>
            <person name="Bonnet C."/>
            <person name="Boukhgalter B."/>
            <person name="Bourzgui I."/>
            <person name="Brown A."/>
            <person name="Cahill P."/>
            <person name="Channer S."/>
            <person name="Cheshatsang Y."/>
            <person name="Chuda L."/>
            <person name="Citroen M."/>
            <person name="Collymore A."/>
            <person name="Cooke P."/>
            <person name="Costello M."/>
            <person name="D'Aco K."/>
            <person name="Daza R."/>
            <person name="De Haan G."/>
            <person name="DeGray S."/>
            <person name="DeMaso C."/>
            <person name="Dhargay N."/>
            <person name="Dooley K."/>
            <person name="Dooley E."/>
            <person name="Doricent M."/>
            <person name="Dorje P."/>
            <person name="Dorjee K."/>
            <person name="Dupes A."/>
            <person name="Elong R."/>
            <person name="Falk J."/>
            <person name="Farina A."/>
            <person name="Faro S."/>
            <person name="Ferguson D."/>
            <person name="Fisher S."/>
            <person name="Foley C.D."/>
            <person name="Franke A."/>
            <person name="Friedrich D."/>
            <person name="Gadbois L."/>
            <person name="Gearin G."/>
            <person name="Gearin C.R."/>
            <person name="Giannoukos G."/>
            <person name="Goode T."/>
            <person name="Graham J."/>
            <person name="Grandbois E."/>
            <person name="Grewal S."/>
            <person name="Gyaltsen K."/>
            <person name="Hafez N."/>
            <person name="Hagos B."/>
            <person name="Hall J."/>
            <person name="Henson C."/>
            <person name="Hollinger A."/>
            <person name="Honan T."/>
            <person name="Huard M.D."/>
            <person name="Hughes L."/>
            <person name="Hurhula B."/>
            <person name="Husby M.E."/>
            <person name="Kamat A."/>
            <person name="Kanga B."/>
            <person name="Kashin S."/>
            <person name="Khazanovich D."/>
            <person name="Kisner P."/>
            <person name="Lance K."/>
            <person name="Lara M."/>
            <person name="Lee W."/>
            <person name="Lennon N."/>
            <person name="Letendre F."/>
            <person name="LeVine R."/>
            <person name="Lipovsky A."/>
            <person name="Liu X."/>
            <person name="Liu J."/>
            <person name="Liu S."/>
            <person name="Lokyitsang T."/>
            <person name="Lokyitsang Y."/>
            <person name="Lubonja R."/>
            <person name="Lui A."/>
            <person name="MacDonald P."/>
            <person name="Magnisalis V."/>
            <person name="Maru K."/>
            <person name="Matthews C."/>
            <person name="McCusker W."/>
            <person name="McDonough S."/>
            <person name="Mehta T."/>
            <person name="Meldrim J."/>
            <person name="Meneus L."/>
            <person name="Mihai O."/>
            <person name="Mihalev A."/>
            <person name="Mihova T."/>
            <person name="Mittelman R."/>
            <person name="Mlenga V."/>
            <person name="Montmayeur A."/>
            <person name="Mulrain L."/>
            <person name="Navidi A."/>
            <person name="Naylor J."/>
            <person name="Negash T."/>
            <person name="Nguyen T."/>
            <person name="Nguyen N."/>
            <person name="Nicol R."/>
            <person name="Norbu C."/>
            <person name="Norbu N."/>
            <person name="Novod N."/>
            <person name="O'Neill B."/>
            <person name="Osman S."/>
            <person name="Markiewicz E."/>
            <person name="Oyono O.L."/>
            <person name="Patti C."/>
            <person name="Phunkhang P."/>
            <person name="Pierre F."/>
            <person name="Priest M."/>
            <person name="Raghuraman S."/>
            <person name="Rege F."/>
            <person name="Reyes R."/>
            <person name="Rise C."/>
            <person name="Rogov P."/>
            <person name="Ross K."/>
            <person name="Ryan E."/>
            <person name="Settipalli S."/>
            <person name="Shea T."/>
            <person name="Sherpa N."/>
            <person name="Shi L."/>
            <person name="Shih D."/>
            <person name="Sparrow T."/>
            <person name="Spaulding J."/>
            <person name="Stalker J."/>
            <person name="Stange-Thomann N."/>
            <person name="Stavropoulos S."/>
            <person name="Stone C."/>
            <person name="Strader C."/>
            <person name="Tesfaye S."/>
            <person name="Thomson T."/>
            <person name="Thoulutsang Y."/>
            <person name="Thoulutsang D."/>
            <person name="Topham K."/>
            <person name="Topping I."/>
            <person name="Tsamla T."/>
            <person name="Vassiliev H."/>
            <person name="Vo A."/>
            <person name="Wangchuk T."/>
            <person name="Wangdi T."/>
            <person name="Weiand M."/>
            <person name="Wilkinson J."/>
            <person name="Wilson A."/>
            <person name="Yadav S."/>
            <person name="Young G."/>
            <person name="Yu Q."/>
            <person name="Zembek L."/>
            <person name="Zhong D."/>
            <person name="Zimmer A."/>
            <person name="Zwirko Z."/>
            <person name="Jaffe D.B."/>
            <person name="Alvarez P."/>
            <person name="Brockman W."/>
            <person name="Butler J."/>
            <person name="Chin C."/>
            <person name="Gnerre S."/>
            <person name="Grabherr M."/>
            <person name="Kleber M."/>
            <person name="Mauceli E."/>
            <person name="MacCallum I."/>
        </authorList>
    </citation>
    <scope>NUCLEOTIDE SEQUENCE [LARGE SCALE GENOMIC DNA]</scope>
    <source>
        <strain evidence="13">white501</strain>
    </source>
</reference>
<dbReference type="GO" id="GO:0005549">
    <property type="term" value="F:odorant binding"/>
    <property type="evidence" value="ECO:0007669"/>
    <property type="project" value="EnsemblMetazoa"/>
</dbReference>
<evidence type="ECO:0000256" key="7">
    <source>
        <dbReference type="ARBA" id="ARBA00023136"/>
    </source>
</evidence>
<dbReference type="AlphaFoldDB" id="B4QN87"/>
<keyword evidence="8 11" id="KW-0675">Receptor</keyword>
<comment type="subcellular location">
    <subcellularLocation>
        <location evidence="1 11">Cell membrane</location>
        <topology evidence="1 11">Multi-pass membrane protein</topology>
    </subcellularLocation>
</comment>
<keyword evidence="7 11" id="KW-0472">Membrane</keyword>
<keyword evidence="13" id="KW-1185">Reference proteome</keyword>
<keyword evidence="6 11" id="KW-1133">Transmembrane helix</keyword>
<comment type="subunit">
    <text evidence="10">Interacts with Orco. Complexes exist early in the endomembrane system in olfactory sensory neurons (OSNs), coupling these complexes to the conserved ciliary trafficking pathway.</text>
</comment>
<evidence type="ECO:0000256" key="2">
    <source>
        <dbReference type="ARBA" id="ARBA00022475"/>
    </source>
</evidence>
<dbReference type="OrthoDB" id="8185860at2759"/>
<evidence type="ECO:0000256" key="5">
    <source>
        <dbReference type="ARBA" id="ARBA00022725"/>
    </source>
</evidence>
<evidence type="ECO:0000256" key="6">
    <source>
        <dbReference type="ARBA" id="ARBA00022989"/>
    </source>
</evidence>
<keyword evidence="4 11" id="KW-0812">Transmembrane</keyword>
<dbReference type="Pfam" id="PF02949">
    <property type="entry name" value="7tm_6"/>
    <property type="match status" value="1"/>
</dbReference>
<keyword evidence="5 11" id="KW-0552">Olfaction</keyword>
<protein>
    <recommendedName>
        <fullName evidence="11">Odorant receptor</fullName>
    </recommendedName>
</protein>
<evidence type="ECO:0000256" key="9">
    <source>
        <dbReference type="ARBA" id="ARBA00023224"/>
    </source>
</evidence>
<evidence type="ECO:0000256" key="4">
    <source>
        <dbReference type="ARBA" id="ARBA00022692"/>
    </source>
</evidence>
<feature type="transmembrane region" description="Helical" evidence="11">
    <location>
        <begin position="373"/>
        <end position="396"/>
    </location>
</feature>
<comment type="caution">
    <text evidence="11">Lacks conserved residue(s) required for the propagation of feature annotation.</text>
</comment>
<dbReference type="HOGENOM" id="CLU_033399_0_0_1"/>
<evidence type="ECO:0000313" key="13">
    <source>
        <dbReference type="Proteomes" id="UP000000304"/>
    </source>
</evidence>
<dbReference type="PANTHER" id="PTHR21137:SF44">
    <property type="entry name" value="ODORANT RECEPTOR 13A-RELATED"/>
    <property type="match status" value="1"/>
</dbReference>
<comment type="similarity">
    <text evidence="11">Belongs to the insect chemoreceptor superfamily. Heteromeric odorant receptor channel (TC 1.A.69) family.</text>
</comment>
<keyword evidence="3 11" id="KW-0716">Sensory transduction</keyword>
<dbReference type="Proteomes" id="UP000000304">
    <property type="component" value="Chromosome 3L"/>
</dbReference>
<keyword evidence="9 11" id="KW-0807">Transducer</keyword>
<keyword evidence="2" id="KW-1003">Cell membrane</keyword>
<feature type="transmembrane region" description="Helical" evidence="11">
    <location>
        <begin position="46"/>
        <end position="69"/>
    </location>
</feature>
<feature type="transmembrane region" description="Helical" evidence="11">
    <location>
        <begin position="279"/>
        <end position="303"/>
    </location>
</feature>
<evidence type="ECO:0000256" key="1">
    <source>
        <dbReference type="ARBA" id="ARBA00004651"/>
    </source>
</evidence>
<dbReference type="OMA" id="VIMHYER"/>
<dbReference type="GO" id="GO:0004984">
    <property type="term" value="F:olfactory receptor activity"/>
    <property type="evidence" value="ECO:0007669"/>
    <property type="project" value="InterPro"/>
</dbReference>
<evidence type="ECO:0000256" key="11">
    <source>
        <dbReference type="RuleBase" id="RU351113"/>
    </source>
</evidence>
<proteinExistence type="inferred from homology"/>
<dbReference type="PANTHER" id="PTHR21137">
    <property type="entry name" value="ODORANT RECEPTOR"/>
    <property type="match status" value="1"/>
</dbReference>
<gene>
    <name evidence="12" type="primary">Dsim\GD14190</name>
    <name evidence="12" type="ORF">Dsim_GD14190</name>
</gene>
<sequence length="407" mass="46980">MDNVAEVPEEKYVEVDDFLKLAVKFYNTLGIDPYETGQKQTIWFQIYFVLNVINMVFSFFAEVAALIHMLREDENFLECCIVLSYVSFVVIGLSKIFAVMKQKPKMTALVNQLKTCFPSPSAKDQEEYAPKSWLKRCHMYTKGFGVLYTILYFAHALIPLFVYFVQRTLLQYPDAEQIMPFYQLEPWEFRNSWLFYPTYFHQSLAGYTATCGSIAGDLMIFAVVLQVIMHYERLAKVLREFKIEALNEPNGVNKDLKKLQSLVASHIDILRLTDVMNEVFGVPLLLNFIVSALLVCLVGFQLTLDFNPEYFCKQVLLLTSVLFEVYLLCSFSQMLIDASENVGHAAYDMDWLGSDKRFKKILIYISMRAQKPVCLKATIVLDLSLSTMSIFLGMSYKFFGALRTMYQ</sequence>
<evidence type="ECO:0000256" key="8">
    <source>
        <dbReference type="ARBA" id="ARBA00023170"/>
    </source>
</evidence>
<accession>B4QN87</accession>
<feature type="transmembrane region" description="Helical" evidence="11">
    <location>
        <begin position="75"/>
        <end position="98"/>
    </location>
</feature>
<dbReference type="GO" id="GO:0007165">
    <property type="term" value="P:signal transduction"/>
    <property type="evidence" value="ECO:0007669"/>
    <property type="project" value="UniProtKB-KW"/>
</dbReference>
<dbReference type="GO" id="GO:0005886">
    <property type="term" value="C:plasma membrane"/>
    <property type="evidence" value="ECO:0007669"/>
    <property type="project" value="UniProtKB-SubCell"/>
</dbReference>
<dbReference type="EMBL" id="CM000363">
    <property type="protein sequence ID" value="EDX09870.1"/>
    <property type="molecule type" value="Genomic_DNA"/>
</dbReference>
<name>B4QN87_DROSI</name>
<feature type="transmembrane region" description="Helical" evidence="11">
    <location>
        <begin position="204"/>
        <end position="229"/>
    </location>
</feature>
<dbReference type="PhylomeDB" id="B4QN87"/>